<feature type="compositionally biased region" description="Polar residues" evidence="1">
    <location>
        <begin position="322"/>
        <end position="341"/>
    </location>
</feature>
<keyword evidence="3" id="KW-1185">Reference proteome</keyword>
<feature type="region of interest" description="Disordered" evidence="1">
    <location>
        <begin position="583"/>
        <end position="604"/>
    </location>
</feature>
<evidence type="ECO:0000313" key="2">
    <source>
        <dbReference type="EMBL" id="PRY22785.1"/>
    </source>
</evidence>
<gene>
    <name evidence="2" type="ORF">CLV70_11644</name>
</gene>
<reference evidence="2 3" key="1">
    <citation type="submission" date="2018-03" db="EMBL/GenBank/DDBJ databases">
        <title>Genomic Encyclopedia of Archaeal and Bacterial Type Strains, Phase II (KMG-II): from individual species to whole genera.</title>
        <authorList>
            <person name="Goeker M."/>
        </authorList>
    </citation>
    <scope>NUCLEOTIDE SEQUENCE [LARGE SCALE GENOMIC DNA]</scope>
    <source>
        <strain evidence="2 3">DSM 45348</strain>
    </source>
</reference>
<organism evidence="2 3">
    <name type="scientific">Pseudosporangium ferrugineum</name>
    <dbReference type="NCBI Taxonomy" id="439699"/>
    <lineage>
        <taxon>Bacteria</taxon>
        <taxon>Bacillati</taxon>
        <taxon>Actinomycetota</taxon>
        <taxon>Actinomycetes</taxon>
        <taxon>Micromonosporales</taxon>
        <taxon>Micromonosporaceae</taxon>
        <taxon>Pseudosporangium</taxon>
    </lineage>
</organism>
<dbReference type="RefSeq" id="WP_106129748.1">
    <property type="nucleotide sequence ID" value="NZ_PVZG01000016.1"/>
</dbReference>
<dbReference type="Proteomes" id="UP000239209">
    <property type="component" value="Unassembled WGS sequence"/>
</dbReference>
<dbReference type="EMBL" id="PVZG01000016">
    <property type="protein sequence ID" value="PRY22785.1"/>
    <property type="molecule type" value="Genomic_DNA"/>
</dbReference>
<evidence type="ECO:0000313" key="3">
    <source>
        <dbReference type="Proteomes" id="UP000239209"/>
    </source>
</evidence>
<sequence length="604" mass="64381">MPGVPAIEVTAPGATAAGAVQVTHGRFRADLRIPASGQHTVTVRGTIEATGTEGEPVTVTDTATATVRVELDATDPAPPATPPAAVFESPADRAVVLTQHGTAKVPVRGRTTAGAGRTVTVVQLGTGEETIPVKPAEDGTWAAEVVLSGAGERMLSAVAVDDRGVASQPARRTVSLSDQLPFRRLLSRLLLVETLTMSVMPSACAPGRVVRTMSLAPGEKTQISVKSYTRTETERKEAASIVDSNATECVGQFTQALQEQQSSTAAHAEAQNYKINGSAEASWGWGRASISGEYSGSANSTRQETTANVLNAVRVHSDKASANRTVTVNTESRAQQQSGTEESVTREIANINASCALTVVFRQLNQAYLTVVHLTNVRVAFYTEDLMLDAQGRPQYLPEPDPVTKQRVLDIRRTYREVSLPELDGLLLEAVGEDYRERVRRAILHALSGIPDHQDRLQRAYEAVVPTAEDGTPVPAGRYLRFPRDLRTTVVDPMSGRSVEVPGIVLAHSHVTNQTDSLVASMLLDPGNGLDPYSRNLQAMAIEEQRIGIAERQAALDRQALARRIVAEKDEAAAAVFARVFPATPPAPGPAGQPVPAPVSQPVP</sequence>
<accession>A0A2T0RNL6</accession>
<evidence type="ECO:0000256" key="1">
    <source>
        <dbReference type="SAM" id="MobiDB-lite"/>
    </source>
</evidence>
<dbReference type="OrthoDB" id="8477333at2"/>
<dbReference type="AlphaFoldDB" id="A0A2T0RNL6"/>
<feature type="region of interest" description="Disordered" evidence="1">
    <location>
        <begin position="321"/>
        <end position="341"/>
    </location>
</feature>
<protein>
    <submittedName>
        <fullName evidence="2">Uncharacterized protein</fullName>
    </submittedName>
</protein>
<comment type="caution">
    <text evidence="2">The sequence shown here is derived from an EMBL/GenBank/DDBJ whole genome shotgun (WGS) entry which is preliminary data.</text>
</comment>
<proteinExistence type="predicted"/>
<name>A0A2T0RNL6_9ACTN</name>